<organism evidence="4 5">
    <name type="scientific">Sulfurimicrobium lacus</name>
    <dbReference type="NCBI Taxonomy" id="2715678"/>
    <lineage>
        <taxon>Bacteria</taxon>
        <taxon>Pseudomonadati</taxon>
        <taxon>Pseudomonadota</taxon>
        <taxon>Betaproteobacteria</taxon>
        <taxon>Nitrosomonadales</taxon>
        <taxon>Sulfuricellaceae</taxon>
        <taxon>Sulfurimicrobium</taxon>
    </lineage>
</organism>
<keyword evidence="5" id="KW-1185">Reference proteome</keyword>
<dbReference type="Gene3D" id="3.40.50.300">
    <property type="entry name" value="P-loop containing nucleotide triphosphate hydrolases"/>
    <property type="match status" value="2"/>
</dbReference>
<accession>A0A6F8V8Y0</accession>
<dbReference type="Pfam" id="PF05362">
    <property type="entry name" value="Lon_C"/>
    <property type="match status" value="1"/>
</dbReference>
<dbReference type="InterPro" id="IPR027417">
    <property type="entry name" value="P-loop_NTPase"/>
</dbReference>
<feature type="active site" evidence="2">
    <location>
        <position position="692"/>
    </location>
</feature>
<evidence type="ECO:0000313" key="5">
    <source>
        <dbReference type="Proteomes" id="UP000502260"/>
    </source>
</evidence>
<dbReference type="PROSITE" id="PS51786">
    <property type="entry name" value="LON_PROTEOLYTIC"/>
    <property type="match status" value="1"/>
</dbReference>
<gene>
    <name evidence="4" type="ORF">SKTS_01210</name>
</gene>
<dbReference type="Gene3D" id="1.10.8.60">
    <property type="match status" value="1"/>
</dbReference>
<reference evidence="5" key="1">
    <citation type="submission" date="2020-03" db="EMBL/GenBank/DDBJ databases">
        <title>Complete genome sequence of sulfur-oxidizing bacterium skT11.</title>
        <authorList>
            <person name="Kanda M."/>
            <person name="Kojima H."/>
            <person name="Fukui M."/>
        </authorList>
    </citation>
    <scope>NUCLEOTIDE SEQUENCE [LARGE SCALE GENOMIC DNA]</scope>
    <source>
        <strain evidence="5">skT11</strain>
    </source>
</reference>
<dbReference type="InterPro" id="IPR020568">
    <property type="entry name" value="Ribosomal_Su5_D2-typ_SF"/>
</dbReference>
<keyword evidence="2" id="KW-0720">Serine protease</keyword>
<dbReference type="Proteomes" id="UP000502260">
    <property type="component" value="Chromosome"/>
</dbReference>
<dbReference type="EC" id="3.4.21.53" evidence="2"/>
<dbReference type="InterPro" id="IPR014721">
    <property type="entry name" value="Ribsml_uS5_D2-typ_fold_subgr"/>
</dbReference>
<dbReference type="InterPro" id="IPR027065">
    <property type="entry name" value="Lon_Prtase"/>
</dbReference>
<sequence>MSTIPSLTPEQLYRRCDPGQFAFATTAELEDLAEIIGQTRALNAIRFGSDIQREGYNLFVMGPYGTGKHTFVTQFLENKAGKEPVPADLCYVNNFEQPHKPRALLLPAGMAVRLHRSMELLVEELRATIAAAFESEEYRAKTEEIQESFTAREEDAVKSLGEDANLRGIALLRSQNGFGFGPLKDGEVIKPEEYDKLDEQEKARIEATIGELQAQLEKILRHDIPQWKREAREKLKHLNRLITMFAVEHLVDEARLPFLLIPAVMTYFDAVQQDVIENVGDFRRTEEGQSGNDGPHFRRYGINVLVDHTASQGAPVVYEDSPMHHNLIGRVEHLAQFGNLVTDFTLIKPGSLHRANGGYLLLDARKLLTQLYAWEGLKRVLHAREIRIESLAQILSLVSTVSLEPEPVPLDVKVVLFGERILYYLLYAYDPEFAELFKVEADFDDRFERNGESDLLYARLIGTVARKEKLLPFDPAAVARVIEHSARLAGEAHKLSAHLQSVADLLREADYWARKEGREAVAMADVQYAIDTQLLRASRLKERVQEEILRGTVLIDSSGARVGQVNALSVIDLGNAAFAQPSRVTATTRLGEGELLNIEREAKLSGAIHSKGVLILSAYLASRYAKNRPLPLAASLVFEQSYGGVEGDSASVAELCALLSSLAEVPVRQSMAVTGSINQFGQVQAIGAVNEKIEGFFDICRARGLNGEQGVVIPAANVQHLMLRQDVVQAVAEGRFHVYPVAQVDEALELLTGIAAQEVNAKVDGRIAALLKLRQALAKAAQERKKGKTSGKGN</sequence>
<dbReference type="Gene3D" id="3.30.230.10">
    <property type="match status" value="1"/>
</dbReference>
<comment type="similarity">
    <text evidence="2">Belongs to the peptidase S16 family.</text>
</comment>
<protein>
    <recommendedName>
        <fullName evidence="2">endopeptidase La</fullName>
        <ecNumber evidence="2">3.4.21.53</ecNumber>
    </recommendedName>
</protein>
<dbReference type="KEGG" id="slac:SKTS_01210"/>
<dbReference type="InterPro" id="IPR008269">
    <property type="entry name" value="Lon_proteolytic"/>
</dbReference>
<dbReference type="Pfam" id="PF20437">
    <property type="entry name" value="LonC_helical"/>
    <property type="match status" value="1"/>
</dbReference>
<comment type="catalytic activity">
    <reaction evidence="2">
        <text>Hydrolysis of proteins in presence of ATP.</text>
        <dbReference type="EC" id="3.4.21.53"/>
    </reaction>
</comment>
<dbReference type="GO" id="GO:0006508">
    <property type="term" value="P:proteolysis"/>
    <property type="evidence" value="ECO:0007669"/>
    <property type="project" value="UniProtKB-KW"/>
</dbReference>
<dbReference type="InterPro" id="IPR046843">
    <property type="entry name" value="LonB_AAA-LID"/>
</dbReference>
<dbReference type="Pfam" id="PF13654">
    <property type="entry name" value="AAA_32"/>
    <property type="match status" value="1"/>
</dbReference>
<dbReference type="EMBL" id="AP022853">
    <property type="protein sequence ID" value="BCB25235.1"/>
    <property type="molecule type" value="Genomic_DNA"/>
</dbReference>
<dbReference type="SUPFAM" id="SSF54211">
    <property type="entry name" value="Ribosomal protein S5 domain 2-like"/>
    <property type="match status" value="1"/>
</dbReference>
<evidence type="ECO:0000313" key="4">
    <source>
        <dbReference type="EMBL" id="BCB25235.1"/>
    </source>
</evidence>
<dbReference type="GO" id="GO:0004176">
    <property type="term" value="F:ATP-dependent peptidase activity"/>
    <property type="evidence" value="ECO:0007669"/>
    <property type="project" value="UniProtKB-UniRule"/>
</dbReference>
<evidence type="ECO:0000256" key="2">
    <source>
        <dbReference type="PROSITE-ProRule" id="PRU01122"/>
    </source>
</evidence>
<dbReference type="GO" id="GO:0030163">
    <property type="term" value="P:protein catabolic process"/>
    <property type="evidence" value="ECO:0007669"/>
    <property type="project" value="InterPro"/>
</dbReference>
<feature type="active site" evidence="2">
    <location>
        <position position="649"/>
    </location>
</feature>
<feature type="domain" description="Lon proteolytic" evidence="3">
    <location>
        <begin position="559"/>
        <end position="754"/>
    </location>
</feature>
<dbReference type="PRINTS" id="PR00830">
    <property type="entry name" value="ENDOLAPTASE"/>
</dbReference>
<keyword evidence="2" id="KW-0378">Hydrolase</keyword>
<evidence type="ECO:0000259" key="3">
    <source>
        <dbReference type="PROSITE" id="PS51786"/>
    </source>
</evidence>
<dbReference type="PANTHER" id="PTHR10046">
    <property type="entry name" value="ATP DEPENDENT LON PROTEASE FAMILY MEMBER"/>
    <property type="match status" value="1"/>
</dbReference>
<evidence type="ECO:0000256" key="1">
    <source>
        <dbReference type="ARBA" id="ARBA00022670"/>
    </source>
</evidence>
<dbReference type="GO" id="GO:0005524">
    <property type="term" value="F:ATP binding"/>
    <property type="evidence" value="ECO:0007669"/>
    <property type="project" value="InterPro"/>
</dbReference>
<dbReference type="InterPro" id="IPR041699">
    <property type="entry name" value="AAA_32"/>
</dbReference>
<proteinExistence type="inferred from homology"/>
<dbReference type="Pfam" id="PF20436">
    <property type="entry name" value="LonB_AAA-LID"/>
    <property type="match status" value="1"/>
</dbReference>
<dbReference type="InterPro" id="IPR046844">
    <property type="entry name" value="Lon-like_helical"/>
</dbReference>
<name>A0A6F8V8Y0_9PROT</name>
<dbReference type="AlphaFoldDB" id="A0A6F8V8Y0"/>
<keyword evidence="1 2" id="KW-0645">Protease</keyword>
<dbReference type="GO" id="GO:0004252">
    <property type="term" value="F:serine-type endopeptidase activity"/>
    <property type="evidence" value="ECO:0007669"/>
    <property type="project" value="UniProtKB-UniRule"/>
</dbReference>
<dbReference type="SUPFAM" id="SSF52540">
    <property type="entry name" value="P-loop containing nucleoside triphosphate hydrolases"/>
    <property type="match status" value="1"/>
</dbReference>